<dbReference type="GO" id="GO:0005634">
    <property type="term" value="C:nucleus"/>
    <property type="evidence" value="ECO:0007669"/>
    <property type="project" value="TreeGrafter"/>
</dbReference>
<dbReference type="GO" id="GO:0036498">
    <property type="term" value="P:IRE1-mediated unfolded protein response"/>
    <property type="evidence" value="ECO:0007669"/>
    <property type="project" value="TreeGrafter"/>
</dbReference>
<dbReference type="GO" id="GO:0042026">
    <property type="term" value="P:protein refolding"/>
    <property type="evidence" value="ECO:0007669"/>
    <property type="project" value="TreeGrafter"/>
</dbReference>
<dbReference type="Pfam" id="PF00011">
    <property type="entry name" value="HSP20"/>
    <property type="match status" value="1"/>
</dbReference>
<dbReference type="Proteomes" id="UP000270094">
    <property type="component" value="Unassembled WGS sequence"/>
</dbReference>
<feature type="domain" description="SHSP" evidence="3">
    <location>
        <begin position="13"/>
        <end position="121"/>
    </location>
</feature>
<dbReference type="AlphaFoldDB" id="A0A3P7J0C7"/>
<evidence type="ECO:0000313" key="5">
    <source>
        <dbReference type="Proteomes" id="UP000270094"/>
    </source>
</evidence>
<comment type="similarity">
    <text evidence="1 2">Belongs to the small heat shock protein (HSP20) family.</text>
</comment>
<sequence length="138" mass="15885">MEMALTPMLDTLSRREDSAGKVERIVDDDSKLAVSLNVAEFKPEELSVDLDGRVLKIQEKHEIKQENGYSMRTFVRQWMLPENIDIVDDDSKLAVSLNVAEFKPEELSVDLDGRVLKIQGKQEIKQENGYSMRYVSYF</sequence>
<keyword evidence="5" id="KW-1185">Reference proteome</keyword>
<reference evidence="4 5" key="1">
    <citation type="submission" date="2018-11" db="EMBL/GenBank/DDBJ databases">
        <authorList>
            <consortium name="Pathogen Informatics"/>
        </authorList>
    </citation>
    <scope>NUCLEOTIDE SEQUENCE [LARGE SCALE GENOMIC DNA]</scope>
</reference>
<name>A0A3P7J0C7_STRVU</name>
<dbReference type="InterPro" id="IPR008978">
    <property type="entry name" value="HSP20-like_chaperone"/>
</dbReference>
<dbReference type="GO" id="GO:0005737">
    <property type="term" value="C:cytoplasm"/>
    <property type="evidence" value="ECO:0007669"/>
    <property type="project" value="TreeGrafter"/>
</dbReference>
<evidence type="ECO:0000313" key="4">
    <source>
        <dbReference type="EMBL" id="VDM76346.1"/>
    </source>
</evidence>
<accession>A0A3P7J0C7</accession>
<gene>
    <name evidence="4" type="ORF">SVUK_LOCUS11344</name>
</gene>
<organism evidence="4 5">
    <name type="scientific">Strongylus vulgaris</name>
    <name type="common">Blood worm</name>
    <dbReference type="NCBI Taxonomy" id="40348"/>
    <lineage>
        <taxon>Eukaryota</taxon>
        <taxon>Metazoa</taxon>
        <taxon>Ecdysozoa</taxon>
        <taxon>Nematoda</taxon>
        <taxon>Chromadorea</taxon>
        <taxon>Rhabditida</taxon>
        <taxon>Rhabditina</taxon>
        <taxon>Rhabditomorpha</taxon>
        <taxon>Strongyloidea</taxon>
        <taxon>Strongylidae</taxon>
        <taxon>Strongylus</taxon>
    </lineage>
</organism>
<proteinExistence type="inferred from homology"/>
<evidence type="ECO:0000259" key="3">
    <source>
        <dbReference type="PROSITE" id="PS01031"/>
    </source>
</evidence>
<protein>
    <recommendedName>
        <fullName evidence="3">SHSP domain-containing protein</fullName>
    </recommendedName>
</protein>
<dbReference type="OrthoDB" id="1431247at2759"/>
<dbReference type="PROSITE" id="PS01031">
    <property type="entry name" value="SHSP"/>
    <property type="match status" value="1"/>
</dbReference>
<dbReference type="InterPro" id="IPR002068">
    <property type="entry name" value="A-crystallin/Hsp20_dom"/>
</dbReference>
<evidence type="ECO:0000256" key="2">
    <source>
        <dbReference type="RuleBase" id="RU003616"/>
    </source>
</evidence>
<dbReference type="EMBL" id="UYYB01096814">
    <property type="protein sequence ID" value="VDM76346.1"/>
    <property type="molecule type" value="Genomic_DNA"/>
</dbReference>
<dbReference type="PANTHER" id="PTHR45640:SF32">
    <property type="entry name" value="STRESS-INDUCED PROTEIN 1"/>
    <property type="match status" value="1"/>
</dbReference>
<dbReference type="SUPFAM" id="SSF49764">
    <property type="entry name" value="HSP20-like chaperones"/>
    <property type="match status" value="2"/>
</dbReference>
<dbReference type="InterPro" id="IPR001436">
    <property type="entry name" value="Alpha-crystallin/sHSP_animal"/>
</dbReference>
<evidence type="ECO:0000256" key="1">
    <source>
        <dbReference type="PROSITE-ProRule" id="PRU00285"/>
    </source>
</evidence>
<dbReference type="GO" id="GO:0009408">
    <property type="term" value="P:response to heat"/>
    <property type="evidence" value="ECO:0007669"/>
    <property type="project" value="TreeGrafter"/>
</dbReference>
<dbReference type="Gene3D" id="2.60.40.790">
    <property type="match status" value="2"/>
</dbReference>
<dbReference type="GO" id="GO:0051082">
    <property type="term" value="F:unfolded protein binding"/>
    <property type="evidence" value="ECO:0007669"/>
    <property type="project" value="TreeGrafter"/>
</dbReference>
<dbReference type="PANTHER" id="PTHR45640">
    <property type="entry name" value="HEAT SHOCK PROTEIN HSP-12.2-RELATED"/>
    <property type="match status" value="1"/>
</dbReference>
<dbReference type="CDD" id="cd06526">
    <property type="entry name" value="metazoan_ACD"/>
    <property type="match status" value="2"/>
</dbReference>